<name>A0A9X3A5G9_9PSEU</name>
<gene>
    <name evidence="1" type="ORF">NZH93_43740</name>
</gene>
<dbReference type="EMBL" id="JANYMP010000037">
    <property type="protein sequence ID" value="MCS7483794.1"/>
    <property type="molecule type" value="Genomic_DNA"/>
</dbReference>
<dbReference type="AlphaFoldDB" id="A0A9X3A5G9"/>
<comment type="caution">
    <text evidence="1">The sequence shown here is derived from an EMBL/GenBank/DDBJ whole genome shotgun (WGS) entry which is preliminary data.</text>
</comment>
<proteinExistence type="predicted"/>
<dbReference type="SUPFAM" id="SSF51905">
    <property type="entry name" value="FAD/NAD(P)-binding domain"/>
    <property type="match status" value="1"/>
</dbReference>
<sequence length="59" mass="6456">MSLADPGADVADALARYDNARRPRASRVQIWARRMGDIVHGDGLLATLRNALLQRLDVG</sequence>
<organism evidence="1 2">
    <name type="scientific">Umezawaea endophytica</name>
    <dbReference type="NCBI Taxonomy" id="1654476"/>
    <lineage>
        <taxon>Bacteria</taxon>
        <taxon>Bacillati</taxon>
        <taxon>Actinomycetota</taxon>
        <taxon>Actinomycetes</taxon>
        <taxon>Pseudonocardiales</taxon>
        <taxon>Pseudonocardiaceae</taxon>
        <taxon>Umezawaea</taxon>
    </lineage>
</organism>
<reference evidence="1" key="1">
    <citation type="submission" date="2022-08" db="EMBL/GenBank/DDBJ databases">
        <authorList>
            <person name="Tistechok S."/>
            <person name="Samborskyy M."/>
            <person name="Roman I."/>
        </authorList>
    </citation>
    <scope>NUCLEOTIDE SEQUENCE</scope>
    <source>
        <strain evidence="1">DSM 103496</strain>
    </source>
</reference>
<accession>A0A9X3A5G9</accession>
<evidence type="ECO:0000313" key="1">
    <source>
        <dbReference type="EMBL" id="MCS7483794.1"/>
    </source>
</evidence>
<dbReference type="RefSeq" id="WP_259629247.1">
    <property type="nucleotide sequence ID" value="NZ_JANYMP010000037.1"/>
</dbReference>
<dbReference type="InterPro" id="IPR036188">
    <property type="entry name" value="FAD/NAD-bd_sf"/>
</dbReference>
<protein>
    <submittedName>
        <fullName evidence="1">Uncharacterized protein</fullName>
    </submittedName>
</protein>
<keyword evidence="2" id="KW-1185">Reference proteome</keyword>
<dbReference type="Proteomes" id="UP001141259">
    <property type="component" value="Unassembled WGS sequence"/>
</dbReference>
<dbReference type="Gene3D" id="3.50.50.60">
    <property type="entry name" value="FAD/NAD(P)-binding domain"/>
    <property type="match status" value="1"/>
</dbReference>
<evidence type="ECO:0000313" key="2">
    <source>
        <dbReference type="Proteomes" id="UP001141259"/>
    </source>
</evidence>